<feature type="compositionally biased region" description="Pro residues" evidence="7">
    <location>
        <begin position="178"/>
        <end position="197"/>
    </location>
</feature>
<dbReference type="PROSITE" id="PS50059">
    <property type="entry name" value="FKBP_PPIASE"/>
    <property type="match status" value="1"/>
</dbReference>
<evidence type="ECO:0000256" key="8">
    <source>
        <dbReference type="SAM" id="SignalP"/>
    </source>
</evidence>
<accession>A0ABU8H355</accession>
<evidence type="ECO:0000256" key="7">
    <source>
        <dbReference type="SAM" id="MobiDB-lite"/>
    </source>
</evidence>
<dbReference type="SUPFAM" id="SSF54534">
    <property type="entry name" value="FKBP-like"/>
    <property type="match status" value="1"/>
</dbReference>
<dbReference type="GO" id="GO:0003755">
    <property type="term" value="F:peptidyl-prolyl cis-trans isomerase activity"/>
    <property type="evidence" value="ECO:0007669"/>
    <property type="project" value="UniProtKB-EC"/>
</dbReference>
<dbReference type="InterPro" id="IPR001179">
    <property type="entry name" value="PPIase_FKBP_dom"/>
</dbReference>
<evidence type="ECO:0000256" key="2">
    <source>
        <dbReference type="ARBA" id="ARBA00006577"/>
    </source>
</evidence>
<comment type="catalytic activity">
    <reaction evidence="1 5 6">
        <text>[protein]-peptidylproline (omega=180) = [protein]-peptidylproline (omega=0)</text>
        <dbReference type="Rhea" id="RHEA:16237"/>
        <dbReference type="Rhea" id="RHEA-COMP:10747"/>
        <dbReference type="Rhea" id="RHEA-COMP:10748"/>
        <dbReference type="ChEBI" id="CHEBI:83833"/>
        <dbReference type="ChEBI" id="CHEBI:83834"/>
        <dbReference type="EC" id="5.2.1.8"/>
    </reaction>
</comment>
<dbReference type="Gene3D" id="3.10.50.40">
    <property type="match status" value="1"/>
</dbReference>
<dbReference type="Proteomes" id="UP001367771">
    <property type="component" value="Unassembled WGS sequence"/>
</dbReference>
<dbReference type="Pfam" id="PF00254">
    <property type="entry name" value="FKBP_C"/>
    <property type="match status" value="1"/>
</dbReference>
<comment type="similarity">
    <text evidence="2 6">Belongs to the FKBP-type PPIase family.</text>
</comment>
<feature type="chain" id="PRO_5046237766" description="Peptidyl-prolyl cis-trans isomerase" evidence="8">
    <location>
        <begin position="28"/>
        <end position="197"/>
    </location>
</feature>
<keyword evidence="3 5" id="KW-0697">Rotamase</keyword>
<evidence type="ECO:0000256" key="1">
    <source>
        <dbReference type="ARBA" id="ARBA00000971"/>
    </source>
</evidence>
<gene>
    <name evidence="10" type="ORF">V8201_10060</name>
</gene>
<reference evidence="10 11" key="1">
    <citation type="journal article" date="2013" name="Int. J. Syst. Evol. Microbiol.">
        <title>Sphingomonas kyungheensis sp. nov., a bacterium with ginsenoside-converting activity isolated from soil of a ginseng field.</title>
        <authorList>
            <person name="Son H.M."/>
            <person name="Yang J.E."/>
            <person name="Park Y."/>
            <person name="Han C.K."/>
            <person name="Kim S.G."/>
            <person name="Kook M."/>
            <person name="Yi T.H."/>
        </authorList>
    </citation>
    <scope>NUCLEOTIDE SEQUENCE [LARGE SCALE GENOMIC DNA]</scope>
    <source>
        <strain evidence="10 11">LMG 26582</strain>
    </source>
</reference>
<sequence>MSSHTRLRPLLSAAILPMLAIALPASGATVRKRAPAPAAPNTAIIPLPLNPIVPAGQRLCSATTPTGLGYTVLRAGSGTMPAKSDVVLINYVGYLKATGAVFDQNMRAPLPVDGVIPGFSQGLQMMARNAVVRFCIPATLGYGAQASGPIPANSDLVFQVELLDYKTAAEVEQMRAEPPAPAPAPAPAPQPATPPKP</sequence>
<feature type="domain" description="PPIase FKBP-type" evidence="9">
    <location>
        <begin position="84"/>
        <end position="166"/>
    </location>
</feature>
<proteinExistence type="inferred from homology"/>
<organism evidence="10 11">
    <name type="scientific">Sphingomonas kyungheensis</name>
    <dbReference type="NCBI Taxonomy" id="1069987"/>
    <lineage>
        <taxon>Bacteria</taxon>
        <taxon>Pseudomonadati</taxon>
        <taxon>Pseudomonadota</taxon>
        <taxon>Alphaproteobacteria</taxon>
        <taxon>Sphingomonadales</taxon>
        <taxon>Sphingomonadaceae</taxon>
        <taxon>Sphingomonas</taxon>
    </lineage>
</organism>
<feature type="signal peptide" evidence="8">
    <location>
        <begin position="1"/>
        <end position="27"/>
    </location>
</feature>
<dbReference type="PANTHER" id="PTHR43811:SF19">
    <property type="entry name" value="39 KDA FK506-BINDING NUCLEAR PROTEIN"/>
    <property type="match status" value="1"/>
</dbReference>
<keyword evidence="8" id="KW-0732">Signal</keyword>
<dbReference type="EC" id="5.2.1.8" evidence="6"/>
<evidence type="ECO:0000256" key="6">
    <source>
        <dbReference type="RuleBase" id="RU003915"/>
    </source>
</evidence>
<dbReference type="InterPro" id="IPR046357">
    <property type="entry name" value="PPIase_dom_sf"/>
</dbReference>
<evidence type="ECO:0000256" key="5">
    <source>
        <dbReference type="PROSITE-ProRule" id="PRU00277"/>
    </source>
</evidence>
<evidence type="ECO:0000313" key="10">
    <source>
        <dbReference type="EMBL" id="MEI5687419.1"/>
    </source>
</evidence>
<feature type="region of interest" description="Disordered" evidence="7">
    <location>
        <begin position="171"/>
        <end position="197"/>
    </location>
</feature>
<keyword evidence="4 5" id="KW-0413">Isomerase</keyword>
<dbReference type="RefSeq" id="WP_336545192.1">
    <property type="nucleotide sequence ID" value="NZ_JBBBDM010000003.1"/>
</dbReference>
<protein>
    <recommendedName>
        <fullName evidence="6">Peptidyl-prolyl cis-trans isomerase</fullName>
        <ecNumber evidence="6">5.2.1.8</ecNumber>
    </recommendedName>
</protein>
<comment type="caution">
    <text evidence="10">The sequence shown here is derived from an EMBL/GenBank/DDBJ whole genome shotgun (WGS) entry which is preliminary data.</text>
</comment>
<evidence type="ECO:0000313" key="11">
    <source>
        <dbReference type="Proteomes" id="UP001367771"/>
    </source>
</evidence>
<name>A0ABU8H355_9SPHN</name>
<evidence type="ECO:0000259" key="9">
    <source>
        <dbReference type="PROSITE" id="PS50059"/>
    </source>
</evidence>
<evidence type="ECO:0000256" key="4">
    <source>
        <dbReference type="ARBA" id="ARBA00023235"/>
    </source>
</evidence>
<evidence type="ECO:0000256" key="3">
    <source>
        <dbReference type="ARBA" id="ARBA00023110"/>
    </source>
</evidence>
<dbReference type="EMBL" id="JBBBDM010000003">
    <property type="protein sequence ID" value="MEI5687419.1"/>
    <property type="molecule type" value="Genomic_DNA"/>
</dbReference>
<dbReference type="PANTHER" id="PTHR43811">
    <property type="entry name" value="FKBP-TYPE PEPTIDYL-PROLYL CIS-TRANS ISOMERASE FKPA"/>
    <property type="match status" value="1"/>
</dbReference>
<keyword evidence="11" id="KW-1185">Reference proteome</keyword>